<reference evidence="1 2" key="1">
    <citation type="journal article" date="2021" name="Hortic Res">
        <title>The domestication of Cucurbita argyrosperma as revealed by the genome of its wild relative.</title>
        <authorList>
            <person name="Barrera-Redondo J."/>
            <person name="Sanchez-de la Vega G."/>
            <person name="Aguirre-Liguori J.A."/>
            <person name="Castellanos-Morales G."/>
            <person name="Gutierrez-Guerrero Y.T."/>
            <person name="Aguirre-Dugua X."/>
            <person name="Aguirre-Planter E."/>
            <person name="Tenaillon M.I."/>
            <person name="Lira-Saade R."/>
            <person name="Eguiarte L.E."/>
        </authorList>
    </citation>
    <scope>NUCLEOTIDE SEQUENCE [LARGE SCALE GENOMIC DNA]</scope>
    <source>
        <strain evidence="1">JBR-2021</strain>
    </source>
</reference>
<protein>
    <submittedName>
        <fullName evidence="1">Uncharacterized protein</fullName>
    </submittedName>
</protein>
<evidence type="ECO:0000313" key="1">
    <source>
        <dbReference type="EMBL" id="KAG6589090.1"/>
    </source>
</evidence>
<keyword evidence="2" id="KW-1185">Reference proteome</keyword>
<dbReference type="EMBL" id="JAGKQH010000011">
    <property type="protein sequence ID" value="KAG6589090.1"/>
    <property type="molecule type" value="Genomic_DNA"/>
</dbReference>
<feature type="non-terminal residue" evidence="1">
    <location>
        <position position="1"/>
    </location>
</feature>
<proteinExistence type="predicted"/>
<dbReference type="AlphaFoldDB" id="A0AAV6MZ10"/>
<organism evidence="1 2">
    <name type="scientific">Cucurbita argyrosperma subsp. sororia</name>
    <dbReference type="NCBI Taxonomy" id="37648"/>
    <lineage>
        <taxon>Eukaryota</taxon>
        <taxon>Viridiplantae</taxon>
        <taxon>Streptophyta</taxon>
        <taxon>Embryophyta</taxon>
        <taxon>Tracheophyta</taxon>
        <taxon>Spermatophyta</taxon>
        <taxon>Magnoliopsida</taxon>
        <taxon>eudicotyledons</taxon>
        <taxon>Gunneridae</taxon>
        <taxon>Pentapetalae</taxon>
        <taxon>rosids</taxon>
        <taxon>fabids</taxon>
        <taxon>Cucurbitales</taxon>
        <taxon>Cucurbitaceae</taxon>
        <taxon>Cucurbiteae</taxon>
        <taxon>Cucurbita</taxon>
    </lineage>
</organism>
<accession>A0AAV6MZ10</accession>
<gene>
    <name evidence="1" type="ORF">SDJN03_17655</name>
</gene>
<sequence>MISVKVLPDFDSRRCLLTALLFLYASNSLSLSFSSCFGSMFNWVAFDFLGAGDMGSGHVFPLKEAAFSLFL</sequence>
<name>A0AAV6MZ10_9ROSI</name>
<evidence type="ECO:0000313" key="2">
    <source>
        <dbReference type="Proteomes" id="UP000685013"/>
    </source>
</evidence>
<comment type="caution">
    <text evidence="1">The sequence shown here is derived from an EMBL/GenBank/DDBJ whole genome shotgun (WGS) entry which is preliminary data.</text>
</comment>
<dbReference type="Proteomes" id="UP000685013">
    <property type="component" value="Chromosome 11"/>
</dbReference>